<dbReference type="AlphaFoldDB" id="A0A8E2AWU1"/>
<feature type="domain" description="Yeast cell wall synthesis Kre9/Knh1-like N-terminal" evidence="3">
    <location>
        <begin position="43"/>
        <end position="135"/>
    </location>
</feature>
<dbReference type="EMBL" id="KV722508">
    <property type="protein sequence ID" value="OCH86865.1"/>
    <property type="molecule type" value="Genomic_DNA"/>
</dbReference>
<name>A0A8E2AWU1_9APHY</name>
<organism evidence="4 5">
    <name type="scientific">Obba rivulosa</name>
    <dbReference type="NCBI Taxonomy" id="1052685"/>
    <lineage>
        <taxon>Eukaryota</taxon>
        <taxon>Fungi</taxon>
        <taxon>Dikarya</taxon>
        <taxon>Basidiomycota</taxon>
        <taxon>Agaricomycotina</taxon>
        <taxon>Agaricomycetes</taxon>
        <taxon>Polyporales</taxon>
        <taxon>Gelatoporiaceae</taxon>
        <taxon>Obba</taxon>
    </lineage>
</organism>
<keyword evidence="5" id="KW-1185">Reference proteome</keyword>
<dbReference type="InterPro" id="IPR018466">
    <property type="entry name" value="Kre9/Knh1-like_N"/>
</dbReference>
<feature type="chain" id="PRO_5034703548" description="Yeast cell wall synthesis Kre9/Knh1-like N-terminal domain-containing protein" evidence="2">
    <location>
        <begin position="22"/>
        <end position="137"/>
    </location>
</feature>
<evidence type="ECO:0000256" key="2">
    <source>
        <dbReference type="SAM" id="SignalP"/>
    </source>
</evidence>
<accession>A0A8E2AWU1</accession>
<feature type="signal peptide" evidence="2">
    <location>
        <begin position="1"/>
        <end position="21"/>
    </location>
</feature>
<dbReference type="Proteomes" id="UP000250043">
    <property type="component" value="Unassembled WGS sequence"/>
</dbReference>
<sequence length="137" mass="14301">MFANKLAASLLALAAAASVSASPATFIPVAPKEDIVFSPHITEPTAGQIWPVGTNQTVTWDTSAIPAEGANQTGLLLLGYQANDSENLDISHPLAAGFPISAGEINITVPNVTMRTDYIVVLFGDSGNVSPQFTIMF</sequence>
<keyword evidence="1 2" id="KW-0732">Signal</keyword>
<proteinExistence type="predicted"/>
<gene>
    <name evidence="4" type="ORF">OBBRIDRAFT_796737</name>
</gene>
<protein>
    <recommendedName>
        <fullName evidence="3">Yeast cell wall synthesis Kre9/Knh1-like N-terminal domain-containing protein</fullName>
    </recommendedName>
</protein>
<reference evidence="4 5" key="1">
    <citation type="submission" date="2016-07" db="EMBL/GenBank/DDBJ databases">
        <title>Draft genome of the white-rot fungus Obba rivulosa 3A-2.</title>
        <authorList>
            <consortium name="DOE Joint Genome Institute"/>
            <person name="Miettinen O."/>
            <person name="Riley R."/>
            <person name="Acob R."/>
            <person name="Barry K."/>
            <person name="Cullen D."/>
            <person name="De Vries R."/>
            <person name="Hainaut M."/>
            <person name="Hatakka A."/>
            <person name="Henrissat B."/>
            <person name="Hilden K."/>
            <person name="Kuo R."/>
            <person name="Labutti K."/>
            <person name="Lipzen A."/>
            <person name="Makela M.R."/>
            <person name="Sandor L."/>
            <person name="Spatafora J.W."/>
            <person name="Grigoriev I.V."/>
            <person name="Hibbett D.S."/>
        </authorList>
    </citation>
    <scope>NUCLEOTIDE SEQUENCE [LARGE SCALE GENOMIC DNA]</scope>
    <source>
        <strain evidence="4 5">3A-2</strain>
    </source>
</reference>
<evidence type="ECO:0000313" key="4">
    <source>
        <dbReference type="EMBL" id="OCH86865.1"/>
    </source>
</evidence>
<evidence type="ECO:0000313" key="5">
    <source>
        <dbReference type="Proteomes" id="UP000250043"/>
    </source>
</evidence>
<evidence type="ECO:0000256" key="1">
    <source>
        <dbReference type="ARBA" id="ARBA00022729"/>
    </source>
</evidence>
<evidence type="ECO:0000259" key="3">
    <source>
        <dbReference type="Pfam" id="PF10342"/>
    </source>
</evidence>
<dbReference type="OrthoDB" id="3199367at2759"/>
<dbReference type="Pfam" id="PF10342">
    <property type="entry name" value="Kre9_KNH"/>
    <property type="match status" value="1"/>
</dbReference>